<sequence>MVGDGSTLITVLFHQPTKGVQLMTESAQRQEVPEVSEKDSQSAQPTEVSKEVSQSARPEQVREFDAKLLQVLPELSKAEMQHLIDHPEELRARLSTYGLNEIDYHCASTFLACYRDREFLDPWSEFYADEFQVDPDFSRVRLPDAKVYTYVTPIRVATKVCIENIAKVIQKHGVDIVDFKNGKFTNLKGDLWDPALNIARPRENYIASFSTKISETIPSSIRDERRYRGSCMTLREHLLWVAYCLYRRDAAHHFRRDIREFEPNLASFTGVFATCGSTFNGEMPVVNFGKDAFGADHMAVTSRFFGPVSFQSQIQVRRVKLFSALPQI</sequence>
<feature type="compositionally biased region" description="Basic and acidic residues" evidence="1">
    <location>
        <begin position="31"/>
        <end position="40"/>
    </location>
</feature>
<name>A0A1G2CVX8_9BACT</name>
<dbReference type="EMBL" id="MHLI01000020">
    <property type="protein sequence ID" value="OGZ04811.1"/>
    <property type="molecule type" value="Genomic_DNA"/>
</dbReference>
<gene>
    <name evidence="2" type="ORF">A2845_05630</name>
</gene>
<comment type="caution">
    <text evidence="2">The sequence shown here is derived from an EMBL/GenBank/DDBJ whole genome shotgun (WGS) entry which is preliminary data.</text>
</comment>
<evidence type="ECO:0000256" key="1">
    <source>
        <dbReference type="SAM" id="MobiDB-lite"/>
    </source>
</evidence>
<feature type="compositionally biased region" description="Polar residues" evidence="1">
    <location>
        <begin position="41"/>
        <end position="57"/>
    </location>
</feature>
<proteinExistence type="predicted"/>
<accession>A0A1G2CVX8</accession>
<protein>
    <submittedName>
        <fullName evidence="2">Uncharacterized protein</fullName>
    </submittedName>
</protein>
<dbReference type="Proteomes" id="UP000177122">
    <property type="component" value="Unassembled WGS sequence"/>
</dbReference>
<dbReference type="AlphaFoldDB" id="A0A1G2CVX8"/>
<feature type="region of interest" description="Disordered" evidence="1">
    <location>
        <begin position="23"/>
        <end position="59"/>
    </location>
</feature>
<evidence type="ECO:0000313" key="2">
    <source>
        <dbReference type="EMBL" id="OGZ04811.1"/>
    </source>
</evidence>
<evidence type="ECO:0000313" key="3">
    <source>
        <dbReference type="Proteomes" id="UP000177122"/>
    </source>
</evidence>
<reference evidence="2 3" key="1">
    <citation type="journal article" date="2016" name="Nat. Commun.">
        <title>Thousands of microbial genomes shed light on interconnected biogeochemical processes in an aquifer system.</title>
        <authorList>
            <person name="Anantharaman K."/>
            <person name="Brown C.T."/>
            <person name="Hug L.A."/>
            <person name="Sharon I."/>
            <person name="Castelle C.J."/>
            <person name="Probst A.J."/>
            <person name="Thomas B.C."/>
            <person name="Singh A."/>
            <person name="Wilkins M.J."/>
            <person name="Karaoz U."/>
            <person name="Brodie E.L."/>
            <person name="Williams K.H."/>
            <person name="Hubbard S.S."/>
            <person name="Banfield J.F."/>
        </authorList>
    </citation>
    <scope>NUCLEOTIDE SEQUENCE [LARGE SCALE GENOMIC DNA]</scope>
</reference>
<organism evidence="2 3">
    <name type="scientific">Candidatus Lloydbacteria bacterium RIFCSPHIGHO2_01_FULL_49_22</name>
    <dbReference type="NCBI Taxonomy" id="1798658"/>
    <lineage>
        <taxon>Bacteria</taxon>
        <taxon>Candidatus Lloydiibacteriota</taxon>
    </lineage>
</organism>